<protein>
    <submittedName>
        <fullName evidence="1">Uncharacterized protein</fullName>
    </submittedName>
</protein>
<accession>A0A383CBE3</accession>
<name>A0A383CBE3_9ZZZZ</name>
<feature type="non-terminal residue" evidence="1">
    <location>
        <position position="23"/>
    </location>
</feature>
<sequence>MSKIGGKGMYAKRNKFTVEITKP</sequence>
<reference evidence="1" key="1">
    <citation type="submission" date="2018-05" db="EMBL/GenBank/DDBJ databases">
        <authorList>
            <person name="Lanie J.A."/>
            <person name="Ng W.-L."/>
            <person name="Kazmierczak K.M."/>
            <person name="Andrzejewski T.M."/>
            <person name="Davidsen T.M."/>
            <person name="Wayne K.J."/>
            <person name="Tettelin H."/>
            <person name="Glass J.I."/>
            <person name="Rusch D."/>
            <person name="Podicherti R."/>
            <person name="Tsui H.-C.T."/>
            <person name="Winkler M.E."/>
        </authorList>
    </citation>
    <scope>NUCLEOTIDE SEQUENCE</scope>
</reference>
<organism evidence="1">
    <name type="scientific">marine metagenome</name>
    <dbReference type="NCBI Taxonomy" id="408172"/>
    <lineage>
        <taxon>unclassified sequences</taxon>
        <taxon>metagenomes</taxon>
        <taxon>ecological metagenomes</taxon>
    </lineage>
</organism>
<evidence type="ECO:0000313" key="1">
    <source>
        <dbReference type="EMBL" id="SVE29383.1"/>
    </source>
</evidence>
<dbReference type="EMBL" id="UINC01207341">
    <property type="protein sequence ID" value="SVE29383.1"/>
    <property type="molecule type" value="Genomic_DNA"/>
</dbReference>
<gene>
    <name evidence="1" type="ORF">METZ01_LOCUS482237</name>
</gene>
<proteinExistence type="predicted"/>
<dbReference type="AlphaFoldDB" id="A0A383CBE3"/>